<evidence type="ECO:0000259" key="15">
    <source>
        <dbReference type="SMART" id="SM00997"/>
    </source>
</evidence>
<comment type="cofactor">
    <cofactor evidence="13">
        <name>NAD(+)</name>
        <dbReference type="ChEBI" id="CHEBI:57540"/>
    </cofactor>
    <text evidence="13">Binds 1 NAD(+) per subunit.</text>
</comment>
<dbReference type="GO" id="GO:0004013">
    <property type="term" value="F:adenosylhomocysteinase activity"/>
    <property type="evidence" value="ECO:0007669"/>
    <property type="project" value="UniProtKB-EC"/>
</dbReference>
<evidence type="ECO:0000313" key="17">
    <source>
        <dbReference type="Proteomes" id="UP001234989"/>
    </source>
</evidence>
<dbReference type="Pfam" id="PF01150">
    <property type="entry name" value="GDA1_CD39"/>
    <property type="match status" value="1"/>
</dbReference>
<evidence type="ECO:0000313" key="16">
    <source>
        <dbReference type="EMBL" id="WMV48341.1"/>
    </source>
</evidence>
<evidence type="ECO:0000256" key="11">
    <source>
        <dbReference type="PIRSR" id="PIRSR600407-1"/>
    </source>
</evidence>
<dbReference type="InterPro" id="IPR000407">
    <property type="entry name" value="GDA1_CD39_NTPase"/>
</dbReference>
<dbReference type="InterPro" id="IPR015878">
    <property type="entry name" value="Ado_hCys_hydrolase_NAD-bd"/>
</dbReference>
<keyword evidence="17" id="KW-1185">Reference proteome</keyword>
<feature type="binding site" evidence="12">
    <location>
        <begin position="658"/>
        <end position="662"/>
    </location>
    <ligand>
        <name>ATP</name>
        <dbReference type="ChEBI" id="CHEBI:30616"/>
    </ligand>
</feature>
<dbReference type="PANTHER" id="PTHR23420:SF0">
    <property type="entry name" value="ADENOSYLHOMOCYSTEINASE"/>
    <property type="match status" value="1"/>
</dbReference>
<dbReference type="InterPro" id="IPR020082">
    <property type="entry name" value="S-Ado-L-homoCys_hydrolase_CS"/>
</dbReference>
<accession>A0AAF0UNK3</accession>
<evidence type="ECO:0000256" key="2">
    <source>
        <dbReference type="ARBA" id="ARBA00005195"/>
    </source>
</evidence>
<dbReference type="Pfam" id="PF00670">
    <property type="entry name" value="AdoHcyase_NAD"/>
    <property type="match status" value="1"/>
</dbReference>
<dbReference type="SMART" id="SM00996">
    <property type="entry name" value="AdoHcyase"/>
    <property type="match status" value="1"/>
</dbReference>
<gene>
    <name evidence="16" type="ORF">MTR67_041726</name>
</gene>
<keyword evidence="12" id="KW-0067">ATP-binding</keyword>
<reference evidence="16" key="1">
    <citation type="submission" date="2023-08" db="EMBL/GenBank/DDBJ databases">
        <title>A de novo genome assembly of Solanum verrucosum Schlechtendal, a Mexican diploid species geographically isolated from the other diploid A-genome species in potato relatives.</title>
        <authorList>
            <person name="Hosaka K."/>
        </authorList>
    </citation>
    <scope>NUCLEOTIDE SEQUENCE</scope>
    <source>
        <tissue evidence="16">Young leaves</tissue>
    </source>
</reference>
<keyword evidence="8 13" id="KW-0520">NAD</keyword>
<evidence type="ECO:0000256" key="13">
    <source>
        <dbReference type="RuleBase" id="RU000548"/>
    </source>
</evidence>
<evidence type="ECO:0000256" key="1">
    <source>
        <dbReference type="ARBA" id="ARBA00002639"/>
    </source>
</evidence>
<protein>
    <recommendedName>
        <fullName evidence="5 13">Adenosylhomocysteinase</fullName>
        <ecNumber evidence="9 13">3.13.2.1</ecNumber>
    </recommendedName>
</protein>
<dbReference type="Gene3D" id="3.40.50.1480">
    <property type="entry name" value="Adenosylhomocysteinase-like"/>
    <property type="match status" value="1"/>
</dbReference>
<dbReference type="GO" id="GO:0005829">
    <property type="term" value="C:cytosol"/>
    <property type="evidence" value="ECO:0007669"/>
    <property type="project" value="TreeGrafter"/>
</dbReference>
<dbReference type="InterPro" id="IPR036291">
    <property type="entry name" value="NAD(P)-bd_dom_sf"/>
</dbReference>
<dbReference type="CDD" id="cd00401">
    <property type="entry name" value="SAHH"/>
    <property type="match status" value="1"/>
</dbReference>
<dbReference type="SUPFAM" id="SSF52283">
    <property type="entry name" value="Formate/glycerate dehydrogenase catalytic domain-like"/>
    <property type="match status" value="2"/>
</dbReference>
<comment type="similarity">
    <text evidence="4">Belongs to the GDA1/CD39 NTPase family.</text>
</comment>
<dbReference type="SMART" id="SM00997">
    <property type="entry name" value="AdoHcyase_NAD"/>
    <property type="match status" value="1"/>
</dbReference>
<comment type="catalytic activity">
    <reaction evidence="10 13">
        <text>S-adenosyl-L-homocysteine + H2O = L-homocysteine + adenosine</text>
        <dbReference type="Rhea" id="RHEA:21708"/>
        <dbReference type="ChEBI" id="CHEBI:15377"/>
        <dbReference type="ChEBI" id="CHEBI:16335"/>
        <dbReference type="ChEBI" id="CHEBI:57856"/>
        <dbReference type="ChEBI" id="CHEBI:58199"/>
        <dbReference type="EC" id="3.13.2.1"/>
    </reaction>
</comment>
<dbReference type="PROSITE" id="PS00738">
    <property type="entry name" value="ADOHCYASE_1"/>
    <property type="match status" value="1"/>
</dbReference>
<dbReference type="AlphaFoldDB" id="A0AAF0UNK3"/>
<comment type="pathway">
    <text evidence="2 13">Amino-acid biosynthesis; L-homocysteine biosynthesis; L-homocysteine from S-adenosyl-L-homocysteine: step 1/1.</text>
</comment>
<sequence length="912" mass="100530">MALLVEKTTSGREYKVKDMSQADFGRLEIELAEVEMPGLMASRTEFGPSQPFKGAKITGSLHMTIQTAVLIETLTALGAEVRWCSCNIFSTQDHAAAAIARDSAAVFAWKGETLQEYWWCTERALDWGPGGGPDLIVDDGGDATLLIHEGVKAEEEFAKNGTIPDPTSTDNVEFQLVLTIIKESLKTDPLRYTKMKERLVGVSEETTTGVKRLYQMQANGTLLFPAINVNDSVTKSKFDNLYGCRHSLPDGLMRATDVMIAGKVALVAGYGDVGKGCAAAMKQAGARVIVTEIDPICALQATMEGLQVLPLEDVVSEVDIFVTTTGNKDIIMVDHMRKMKNNAIVCNIGHFDNEIDMHGLETFPGVKRITIKPQTDRWVFPDTNSGIILLAEGRLMNLGCATGHPSFVMSCSFTNQVIAQLELWNERSSGNYEKKVYVLPKHLDEKVAALHLGKLGAKLTKLTKDQADYISVPVEGPYKPAHYSHEHSHIRRNLLSNQTDSYYAVIFDAGSSGSRVHVFRFSQNLDLLPIGEYGLEVFDKVKPGLSSYENDPKAAAKSLQPLLIKAESVVPINLHTDTPVEVGATAGLRMLKGNRAERIMQSVRNMLKNESIFEYKDEWVSILSGTQEGSYFWVSLNYLLRTLRKSYQNTVATIDLGGGSVQMAFALSKENSEKAPINLDGEKYVLQKSLMGANYYLYVHSYLNYGLLASRAEILKVSRNSTSPCILKGTYGYYTYGGVAYKVSPSPNGSSLRKCKAIVWKTLKLNAPCKYHTCSFNGVWNGGGLDAIKNIYISSFFFDMASEVNIVDPKASSGKAKPIQYLNAAKIACKLKAEEVKYVFPNVDSKDLPYLCMDMIYQFSLLVDGFGLNPHREITLVHDINYNNNRVEAAWPLGCAIDVVSSSSSRTHISSS</sequence>
<dbReference type="GO" id="GO:0033353">
    <property type="term" value="P:S-adenosylmethionine cycle"/>
    <property type="evidence" value="ECO:0007669"/>
    <property type="project" value="TreeGrafter"/>
</dbReference>
<comment type="similarity">
    <text evidence="3 14">Belongs to the adenosylhomocysteinase family.</text>
</comment>
<comment type="function">
    <text evidence="1">Adenosylhomocysteine is a competitive inhibitor of S-adenosyl-L-methionine-dependent methyl transferase reactions; therefore adenosylhomocysteinase may play a key role in the control of methylations via regulation of the intracellular concentration of adenosylhomocysteine.</text>
</comment>
<evidence type="ECO:0000256" key="8">
    <source>
        <dbReference type="ARBA" id="ARBA00023027"/>
    </source>
</evidence>
<dbReference type="NCBIfam" id="TIGR00936">
    <property type="entry name" value="ahcY"/>
    <property type="match status" value="1"/>
</dbReference>
<keyword evidence="12" id="KW-0547">Nucleotide-binding</keyword>
<dbReference type="InterPro" id="IPR042172">
    <property type="entry name" value="Adenosylhomocyst_ase-like_sf"/>
</dbReference>
<evidence type="ECO:0000256" key="10">
    <source>
        <dbReference type="ARBA" id="ARBA00048858"/>
    </source>
</evidence>
<dbReference type="PROSITE" id="PS00739">
    <property type="entry name" value="ADOHCYASE_2"/>
    <property type="match status" value="1"/>
</dbReference>
<evidence type="ECO:0000256" key="6">
    <source>
        <dbReference type="ARBA" id="ARBA00022563"/>
    </source>
</evidence>
<name>A0AAF0UNK3_SOLVR</name>
<dbReference type="Gene3D" id="3.30.420.40">
    <property type="match status" value="1"/>
</dbReference>
<evidence type="ECO:0000256" key="5">
    <source>
        <dbReference type="ARBA" id="ARBA00022091"/>
    </source>
</evidence>
<dbReference type="HAMAP" id="MF_00563">
    <property type="entry name" value="AdoHcyase"/>
    <property type="match status" value="1"/>
</dbReference>
<dbReference type="NCBIfam" id="NF004005">
    <property type="entry name" value="PRK05476.2-3"/>
    <property type="match status" value="1"/>
</dbReference>
<evidence type="ECO:0000256" key="14">
    <source>
        <dbReference type="RuleBase" id="RU004166"/>
    </source>
</evidence>
<evidence type="ECO:0000256" key="3">
    <source>
        <dbReference type="ARBA" id="ARBA00007122"/>
    </source>
</evidence>
<dbReference type="EC" id="3.13.2.1" evidence="9 13"/>
<evidence type="ECO:0000256" key="4">
    <source>
        <dbReference type="ARBA" id="ARBA00009283"/>
    </source>
</evidence>
<evidence type="ECO:0000256" key="9">
    <source>
        <dbReference type="ARBA" id="ARBA00034527"/>
    </source>
</evidence>
<dbReference type="Proteomes" id="UP001234989">
    <property type="component" value="Chromosome 9"/>
</dbReference>
<dbReference type="GO" id="GO:0006730">
    <property type="term" value="P:one-carbon metabolic process"/>
    <property type="evidence" value="ECO:0007669"/>
    <property type="project" value="UniProtKB-KW"/>
</dbReference>
<feature type="domain" description="S-adenosyl-L-homocysteine hydrolase NAD binding" evidence="15">
    <location>
        <begin position="240"/>
        <end position="403"/>
    </location>
</feature>
<evidence type="ECO:0000256" key="12">
    <source>
        <dbReference type="PIRSR" id="PIRSR600407-2"/>
    </source>
</evidence>
<dbReference type="PANTHER" id="PTHR23420">
    <property type="entry name" value="ADENOSYLHOMOCYSTEINASE"/>
    <property type="match status" value="1"/>
</dbReference>
<feature type="active site" description="Proton acceptor" evidence="11">
    <location>
        <position position="628"/>
    </location>
</feature>
<dbReference type="FunFam" id="3.40.50.720:FF:000004">
    <property type="entry name" value="Adenosylhomocysteinase"/>
    <property type="match status" value="1"/>
</dbReference>
<dbReference type="EMBL" id="CP133620">
    <property type="protein sequence ID" value="WMV48341.1"/>
    <property type="molecule type" value="Genomic_DNA"/>
</dbReference>
<dbReference type="InterPro" id="IPR000043">
    <property type="entry name" value="Adenosylhomocysteinase-like"/>
</dbReference>
<dbReference type="SUPFAM" id="SSF51735">
    <property type="entry name" value="NAD(P)-binding Rossmann-fold domains"/>
    <property type="match status" value="1"/>
</dbReference>
<dbReference type="Pfam" id="PF05221">
    <property type="entry name" value="AdoHcyase"/>
    <property type="match status" value="1"/>
</dbReference>
<evidence type="ECO:0000256" key="7">
    <source>
        <dbReference type="ARBA" id="ARBA00022801"/>
    </source>
</evidence>
<organism evidence="16 17">
    <name type="scientific">Solanum verrucosum</name>
    <dbReference type="NCBI Taxonomy" id="315347"/>
    <lineage>
        <taxon>Eukaryota</taxon>
        <taxon>Viridiplantae</taxon>
        <taxon>Streptophyta</taxon>
        <taxon>Embryophyta</taxon>
        <taxon>Tracheophyta</taxon>
        <taxon>Spermatophyta</taxon>
        <taxon>Magnoliopsida</taxon>
        <taxon>eudicotyledons</taxon>
        <taxon>Gunneridae</taxon>
        <taxon>Pentapetalae</taxon>
        <taxon>asterids</taxon>
        <taxon>lamiids</taxon>
        <taxon>Solanales</taxon>
        <taxon>Solanaceae</taxon>
        <taxon>Solanoideae</taxon>
        <taxon>Solaneae</taxon>
        <taxon>Solanum</taxon>
    </lineage>
</organism>
<dbReference type="GO" id="GO:0005524">
    <property type="term" value="F:ATP binding"/>
    <property type="evidence" value="ECO:0007669"/>
    <property type="project" value="UniProtKB-KW"/>
</dbReference>
<dbReference type="Gene3D" id="3.30.420.150">
    <property type="entry name" value="Exopolyphosphatase. Domain 2"/>
    <property type="match status" value="1"/>
</dbReference>
<dbReference type="Gene3D" id="3.40.50.720">
    <property type="entry name" value="NAD(P)-binding Rossmann-like Domain"/>
    <property type="match status" value="1"/>
</dbReference>
<keyword evidence="7 13" id="KW-0378">Hydrolase</keyword>
<keyword evidence="6 13" id="KW-0554">One-carbon metabolism</keyword>
<proteinExistence type="inferred from homology"/>